<dbReference type="Pfam" id="PF22725">
    <property type="entry name" value="GFO_IDH_MocA_C3"/>
    <property type="match status" value="1"/>
</dbReference>
<dbReference type="Pfam" id="PF01408">
    <property type="entry name" value="GFO_IDH_MocA"/>
    <property type="match status" value="1"/>
</dbReference>
<dbReference type="InterPro" id="IPR000683">
    <property type="entry name" value="Gfo/Idh/MocA-like_OxRdtase_N"/>
</dbReference>
<dbReference type="InterPro" id="IPR036291">
    <property type="entry name" value="NAD(P)-bd_dom_sf"/>
</dbReference>
<proteinExistence type="predicted"/>
<name>A0ABP8DDH1_9ACTN</name>
<protein>
    <submittedName>
        <fullName evidence="4">Gfo/Idh/MocA family oxidoreductase</fullName>
    </submittedName>
</protein>
<dbReference type="InterPro" id="IPR050463">
    <property type="entry name" value="Gfo/Idh/MocA_oxidrdct_glycsds"/>
</dbReference>
<gene>
    <name evidence="4" type="ORF">GCM10022255_053800</name>
</gene>
<evidence type="ECO:0000256" key="1">
    <source>
        <dbReference type="ARBA" id="ARBA00023002"/>
    </source>
</evidence>
<accession>A0ABP8DDH1</accession>
<dbReference type="RefSeq" id="WP_345130382.1">
    <property type="nucleotide sequence ID" value="NZ_BAABAT010000015.1"/>
</dbReference>
<reference evidence="5" key="1">
    <citation type="journal article" date="2019" name="Int. J. Syst. Evol. Microbiol.">
        <title>The Global Catalogue of Microorganisms (GCM) 10K type strain sequencing project: providing services to taxonomists for standard genome sequencing and annotation.</title>
        <authorList>
            <consortium name="The Broad Institute Genomics Platform"/>
            <consortium name="The Broad Institute Genome Sequencing Center for Infectious Disease"/>
            <person name="Wu L."/>
            <person name="Ma J."/>
        </authorList>
    </citation>
    <scope>NUCLEOTIDE SEQUENCE [LARGE SCALE GENOMIC DNA]</scope>
    <source>
        <strain evidence="5">JCM 17441</strain>
    </source>
</reference>
<keyword evidence="5" id="KW-1185">Reference proteome</keyword>
<evidence type="ECO:0000259" key="3">
    <source>
        <dbReference type="Pfam" id="PF22725"/>
    </source>
</evidence>
<keyword evidence="1" id="KW-0560">Oxidoreductase</keyword>
<dbReference type="Gene3D" id="3.30.360.10">
    <property type="entry name" value="Dihydrodipicolinate Reductase, domain 2"/>
    <property type="match status" value="1"/>
</dbReference>
<comment type="caution">
    <text evidence="4">The sequence shown here is derived from an EMBL/GenBank/DDBJ whole genome shotgun (WGS) entry which is preliminary data.</text>
</comment>
<dbReference type="PANTHER" id="PTHR43818">
    <property type="entry name" value="BCDNA.GH03377"/>
    <property type="match status" value="1"/>
</dbReference>
<feature type="domain" description="Gfo/Idh/MocA-like oxidoreductase N-terminal" evidence="2">
    <location>
        <begin position="16"/>
        <end position="106"/>
    </location>
</feature>
<organism evidence="4 5">
    <name type="scientific">Dactylosporangium darangshiense</name>
    <dbReference type="NCBI Taxonomy" id="579108"/>
    <lineage>
        <taxon>Bacteria</taxon>
        <taxon>Bacillati</taxon>
        <taxon>Actinomycetota</taxon>
        <taxon>Actinomycetes</taxon>
        <taxon>Micromonosporales</taxon>
        <taxon>Micromonosporaceae</taxon>
        <taxon>Dactylosporangium</taxon>
    </lineage>
</organism>
<dbReference type="SUPFAM" id="SSF55347">
    <property type="entry name" value="Glyceraldehyde-3-phosphate dehydrogenase-like, C-terminal domain"/>
    <property type="match status" value="1"/>
</dbReference>
<dbReference type="PANTHER" id="PTHR43818:SF11">
    <property type="entry name" value="BCDNA.GH03377"/>
    <property type="match status" value="1"/>
</dbReference>
<dbReference type="EMBL" id="BAABAT010000015">
    <property type="protein sequence ID" value="GAA4253333.1"/>
    <property type="molecule type" value="Genomic_DNA"/>
</dbReference>
<evidence type="ECO:0000259" key="2">
    <source>
        <dbReference type="Pfam" id="PF01408"/>
    </source>
</evidence>
<feature type="domain" description="GFO/IDH/MocA-like oxidoreductase" evidence="3">
    <location>
        <begin position="124"/>
        <end position="236"/>
    </location>
</feature>
<dbReference type="InterPro" id="IPR055170">
    <property type="entry name" value="GFO_IDH_MocA-like_dom"/>
</dbReference>
<dbReference type="SUPFAM" id="SSF51735">
    <property type="entry name" value="NAD(P)-binding Rossmann-fold domains"/>
    <property type="match status" value="1"/>
</dbReference>
<dbReference type="Proteomes" id="UP001500620">
    <property type="component" value="Unassembled WGS sequence"/>
</dbReference>
<evidence type="ECO:0000313" key="5">
    <source>
        <dbReference type="Proteomes" id="UP001500620"/>
    </source>
</evidence>
<dbReference type="Gene3D" id="3.40.50.720">
    <property type="entry name" value="NAD(P)-binding Rossmann-like Domain"/>
    <property type="match status" value="1"/>
</dbReference>
<evidence type="ECO:0000313" key="4">
    <source>
        <dbReference type="EMBL" id="GAA4253333.1"/>
    </source>
</evidence>
<sequence length="335" mass="36015">MTAPATVALIGAAGHGAWHLRAIDALGERVRLVATCDVQPGFDYTDHRLMLRERRPEVVVVCTPPHTHLPIALDVLEAGADLLLEKPPVLSLADHRTLAAAAEGRALQIGFQALGSPTMDRLPGRVGEVTSASVAGAWWRPDDYWTRSSWAGRRGRDGALVNAFAHALMQALAITGIRPPWTLSLDRYRTRCAVEVEDTATLRLDAPDGRSLFVAVTLCSTEFVPGDISVAGKDGTCEVGYAQDRLDGEVLPGRTGLLENLLDHRDRGTPLLVPLERTEPFTALAEAILAEGPPTLLGPDRLAPRPDGVEIPGIAGLVRRAAAERAHFREIGAFQ</sequence>